<feature type="domain" description="Ketoreductase" evidence="3">
    <location>
        <begin position="6"/>
        <end position="187"/>
    </location>
</feature>
<evidence type="ECO:0000256" key="2">
    <source>
        <dbReference type="ARBA" id="ARBA00023002"/>
    </source>
</evidence>
<name>A0ABN6N1I6_9BACT</name>
<dbReference type="SUPFAM" id="SSF51735">
    <property type="entry name" value="NAD(P)-binding Rossmann-fold domains"/>
    <property type="match status" value="1"/>
</dbReference>
<dbReference type="InterPro" id="IPR057326">
    <property type="entry name" value="KR_dom"/>
</dbReference>
<dbReference type="PROSITE" id="PS00061">
    <property type="entry name" value="ADH_SHORT"/>
    <property type="match status" value="1"/>
</dbReference>
<keyword evidence="5" id="KW-1185">Reference proteome</keyword>
<dbReference type="PANTHER" id="PTHR42760">
    <property type="entry name" value="SHORT-CHAIN DEHYDROGENASES/REDUCTASES FAMILY MEMBER"/>
    <property type="match status" value="1"/>
</dbReference>
<organism evidence="4 5">
    <name type="scientific">Anaeromyxobacter paludicola</name>
    <dbReference type="NCBI Taxonomy" id="2918171"/>
    <lineage>
        <taxon>Bacteria</taxon>
        <taxon>Pseudomonadati</taxon>
        <taxon>Myxococcota</taxon>
        <taxon>Myxococcia</taxon>
        <taxon>Myxococcales</taxon>
        <taxon>Cystobacterineae</taxon>
        <taxon>Anaeromyxobacteraceae</taxon>
        <taxon>Anaeromyxobacter</taxon>
    </lineage>
</organism>
<dbReference type="EMBL" id="AP025592">
    <property type="protein sequence ID" value="BDG07089.1"/>
    <property type="molecule type" value="Genomic_DNA"/>
</dbReference>
<proteinExistence type="inferred from homology"/>
<accession>A0ABN6N1I6</accession>
<dbReference type="SMART" id="SM00822">
    <property type="entry name" value="PKS_KR"/>
    <property type="match status" value="1"/>
</dbReference>
<dbReference type="RefSeq" id="WP_248343696.1">
    <property type="nucleotide sequence ID" value="NZ_AP025592.1"/>
</dbReference>
<dbReference type="PRINTS" id="PR00080">
    <property type="entry name" value="SDRFAMILY"/>
</dbReference>
<keyword evidence="2" id="KW-0560">Oxidoreductase</keyword>
<dbReference type="InterPro" id="IPR020904">
    <property type="entry name" value="Sc_DH/Rdtase_CS"/>
</dbReference>
<gene>
    <name evidence="4" type="primary">fabG_2</name>
    <name evidence="4" type="ORF">AMPC_02020</name>
</gene>
<dbReference type="Proteomes" id="UP001162734">
    <property type="component" value="Chromosome"/>
</dbReference>
<dbReference type="InterPro" id="IPR002347">
    <property type="entry name" value="SDR_fam"/>
</dbReference>
<dbReference type="NCBIfam" id="NF005559">
    <property type="entry name" value="PRK07231.1"/>
    <property type="match status" value="1"/>
</dbReference>
<evidence type="ECO:0000259" key="3">
    <source>
        <dbReference type="SMART" id="SM00822"/>
    </source>
</evidence>
<evidence type="ECO:0000313" key="5">
    <source>
        <dbReference type="Proteomes" id="UP001162734"/>
    </source>
</evidence>
<protein>
    <submittedName>
        <fullName evidence="4">3-oxoacyl-ACP reductase</fullName>
    </submittedName>
</protein>
<reference evidence="5" key="1">
    <citation type="journal article" date="2022" name="Int. J. Syst. Evol. Microbiol.">
        <title>Anaeromyxobacter oryzae sp. nov., Anaeromyxobacter diazotrophicus sp. nov. and Anaeromyxobacter paludicola sp. nov., isolated from paddy soils.</title>
        <authorList>
            <person name="Itoh H."/>
            <person name="Xu Z."/>
            <person name="Mise K."/>
            <person name="Masuda Y."/>
            <person name="Ushijima N."/>
            <person name="Hayakawa C."/>
            <person name="Shiratori Y."/>
            <person name="Senoo K."/>
        </authorList>
    </citation>
    <scope>NUCLEOTIDE SEQUENCE [LARGE SCALE GENOMIC DNA]</scope>
    <source>
        <strain evidence="5">Red630</strain>
    </source>
</reference>
<dbReference type="PRINTS" id="PR00081">
    <property type="entry name" value="GDHRDH"/>
</dbReference>
<dbReference type="Pfam" id="PF13561">
    <property type="entry name" value="adh_short_C2"/>
    <property type="match status" value="1"/>
</dbReference>
<evidence type="ECO:0000256" key="1">
    <source>
        <dbReference type="ARBA" id="ARBA00006484"/>
    </source>
</evidence>
<dbReference type="NCBIfam" id="NF009466">
    <property type="entry name" value="PRK12826.1-2"/>
    <property type="match status" value="1"/>
</dbReference>
<dbReference type="Gene3D" id="3.40.50.720">
    <property type="entry name" value="NAD(P)-binding Rossmann-like Domain"/>
    <property type="match status" value="1"/>
</dbReference>
<dbReference type="InterPro" id="IPR036291">
    <property type="entry name" value="NAD(P)-bd_dom_sf"/>
</dbReference>
<evidence type="ECO:0000313" key="4">
    <source>
        <dbReference type="EMBL" id="BDG07089.1"/>
    </source>
</evidence>
<dbReference type="PANTHER" id="PTHR42760:SF133">
    <property type="entry name" value="3-OXOACYL-[ACYL-CARRIER-PROTEIN] REDUCTASE"/>
    <property type="match status" value="1"/>
</dbReference>
<comment type="similarity">
    <text evidence="1">Belongs to the short-chain dehydrogenases/reductases (SDR) family.</text>
</comment>
<sequence length="248" mass="25743">MRLDGQIALVTGSTRGIGWATARSLARAGATVVLSGHSDPALLARRAEELSAESGRPVQGIPCDVSSTAAVRALFQEIFRTHRRLDVLVNNAGVMEDALLGMIEDALVERVLGVNVRGAINVLQGAARLMARTRSGCIVNVSSIVGVRGNVGQAVYSASKAAIVGLTLSASKELAPQGIRVNAIAPGFIDTDMTRALPPEKFRDLAARIGMGRVGTPEDVAGAVLFLCSELAAYVTGQVLGVDGGMQV</sequence>